<dbReference type="PANTHER" id="PTHR12829:SF4">
    <property type="entry name" value="N(6)-ADENINE-SPECIFIC METHYLTRANSFERASE METTL4"/>
    <property type="match status" value="1"/>
</dbReference>
<comment type="similarity">
    <text evidence="1">Belongs to the MT-A70-like family.</text>
</comment>
<dbReference type="InterPro" id="IPR007757">
    <property type="entry name" value="MT-A70-like"/>
</dbReference>
<name>A0A4Z0YK90_9PEZI</name>
<accession>A0A4Z0YK90</accession>
<evidence type="ECO:0000256" key="1">
    <source>
        <dbReference type="PROSITE-ProRule" id="PRU00489"/>
    </source>
</evidence>
<dbReference type="GO" id="GO:0032259">
    <property type="term" value="P:methylation"/>
    <property type="evidence" value="ECO:0007669"/>
    <property type="project" value="InterPro"/>
</dbReference>
<feature type="region of interest" description="Disordered" evidence="2">
    <location>
        <begin position="102"/>
        <end position="151"/>
    </location>
</feature>
<evidence type="ECO:0008006" key="5">
    <source>
        <dbReference type="Google" id="ProtNLM"/>
    </source>
</evidence>
<dbReference type="AlphaFoldDB" id="A0A4Z0YK90"/>
<protein>
    <recommendedName>
        <fullName evidence="5">MT-A70-domain-containing protein</fullName>
    </recommendedName>
</protein>
<dbReference type="PANTHER" id="PTHR12829">
    <property type="entry name" value="N6-ADENOSINE-METHYLTRANSFERASE"/>
    <property type="match status" value="1"/>
</dbReference>
<dbReference type="Proteomes" id="UP000297716">
    <property type="component" value="Unassembled WGS sequence"/>
</dbReference>
<dbReference type="InterPro" id="IPR029063">
    <property type="entry name" value="SAM-dependent_MTases_sf"/>
</dbReference>
<dbReference type="Pfam" id="PF05063">
    <property type="entry name" value="MT-A70"/>
    <property type="match status" value="1"/>
</dbReference>
<dbReference type="GO" id="GO:0005634">
    <property type="term" value="C:nucleus"/>
    <property type="evidence" value="ECO:0007669"/>
    <property type="project" value="TreeGrafter"/>
</dbReference>
<dbReference type="SUPFAM" id="SSF53335">
    <property type="entry name" value="S-adenosyl-L-methionine-dependent methyltransferases"/>
    <property type="match status" value="1"/>
</dbReference>
<dbReference type="EMBL" id="SKBN01000302">
    <property type="protein sequence ID" value="TGJ79260.1"/>
    <property type="molecule type" value="Genomic_DNA"/>
</dbReference>
<dbReference type="STRING" id="37992.A0A4Z0YK90"/>
<evidence type="ECO:0000313" key="3">
    <source>
        <dbReference type="EMBL" id="TGJ79260.1"/>
    </source>
</evidence>
<dbReference type="GO" id="GO:0003676">
    <property type="term" value="F:nucleic acid binding"/>
    <property type="evidence" value="ECO:0007669"/>
    <property type="project" value="InterPro"/>
</dbReference>
<proteinExistence type="inferred from homology"/>
<dbReference type="GO" id="GO:0008168">
    <property type="term" value="F:methyltransferase activity"/>
    <property type="evidence" value="ECO:0007669"/>
    <property type="project" value="InterPro"/>
</dbReference>
<reference evidence="3 4" key="1">
    <citation type="submission" date="2019-03" db="EMBL/GenBank/DDBJ databases">
        <title>Draft genome sequence of Xylaria hypoxylon DSM 108379, a ubiquitous saprotrophic-parasitic fungi on hardwood.</title>
        <authorList>
            <person name="Buettner E."/>
            <person name="Leonhardt S."/>
            <person name="Gebauer A.M."/>
            <person name="Liers C."/>
            <person name="Hofrichter M."/>
            <person name="Kellner H."/>
        </authorList>
    </citation>
    <scope>NUCLEOTIDE SEQUENCE [LARGE SCALE GENOMIC DNA]</scope>
    <source>
        <strain evidence="3 4">DSM 108379</strain>
    </source>
</reference>
<organism evidence="3 4">
    <name type="scientific">Xylaria hypoxylon</name>
    <dbReference type="NCBI Taxonomy" id="37992"/>
    <lineage>
        <taxon>Eukaryota</taxon>
        <taxon>Fungi</taxon>
        <taxon>Dikarya</taxon>
        <taxon>Ascomycota</taxon>
        <taxon>Pezizomycotina</taxon>
        <taxon>Sordariomycetes</taxon>
        <taxon>Xylariomycetidae</taxon>
        <taxon>Xylariales</taxon>
        <taxon>Xylariaceae</taxon>
        <taxon>Xylaria</taxon>
    </lineage>
</organism>
<dbReference type="OrthoDB" id="61116at2759"/>
<dbReference type="PROSITE" id="PS00092">
    <property type="entry name" value="N6_MTASE"/>
    <property type="match status" value="1"/>
</dbReference>
<comment type="caution">
    <text evidence="3">The sequence shown here is derived from an EMBL/GenBank/DDBJ whole genome shotgun (WGS) entry which is preliminary data.</text>
</comment>
<gene>
    <name evidence="3" type="ORF">E0Z10_g9498</name>
</gene>
<evidence type="ECO:0000256" key="2">
    <source>
        <dbReference type="SAM" id="MobiDB-lite"/>
    </source>
</evidence>
<dbReference type="PROSITE" id="PS51143">
    <property type="entry name" value="MT_A70"/>
    <property type="match status" value="1"/>
</dbReference>
<evidence type="ECO:0000313" key="4">
    <source>
        <dbReference type="Proteomes" id="UP000297716"/>
    </source>
</evidence>
<keyword evidence="4" id="KW-1185">Reference proteome</keyword>
<dbReference type="InterPro" id="IPR002052">
    <property type="entry name" value="DNA_methylase_N6_adenine_CS"/>
</dbReference>
<sequence>MEPSVLFKSSDSAAVVIDIPRSLEEAQVLPGRDITRRIVSSYPRETPWQIPEPKTDKTKYVSPSAAIAELMTLESVKAALEVARAGYHGPWCLPRVTRSRANESEPTEAAEVDANGSTVAAQPHKRKYKPSPLALEEDKETDSTSPHIPEQSHYLSGTVESQRVAFLQSAPQFDLIVLDPPWPSRSVKRKSDSYATVNSMDEARKLLSQIPVASHIKRDGLVAIWVTNKAAITDLLTAPGGILAQWGLEPVGEWVWLKITNAGEPVLDVESAWRKPWERLLIARKTGSYVLLPTGMKVIMGVPDIHSRKPNLRGLFEDILPKNYLGLEVFARNLTAGWWSWGNEVLFFQQGHHWLPLEDERDSRL</sequence>